<dbReference type="EMBL" id="CP009113">
    <property type="protein sequence ID" value="ANS32646.1"/>
    <property type="molecule type" value="Genomic_DNA"/>
</dbReference>
<feature type="transmembrane region" description="Helical" evidence="6">
    <location>
        <begin position="82"/>
        <end position="104"/>
    </location>
</feature>
<organism evidence="8 9">
    <name type="scientific">Rhodococcus opacus</name>
    <name type="common">Nocardia opaca</name>
    <dbReference type="NCBI Taxonomy" id="37919"/>
    <lineage>
        <taxon>Bacteria</taxon>
        <taxon>Bacillati</taxon>
        <taxon>Actinomycetota</taxon>
        <taxon>Actinomycetes</taxon>
        <taxon>Mycobacteriales</taxon>
        <taxon>Nocardiaceae</taxon>
        <taxon>Rhodococcus</taxon>
    </lineage>
</organism>
<feature type="domain" description="TraD/TraG TraM recognition site" evidence="7">
    <location>
        <begin position="434"/>
        <end position="523"/>
    </location>
</feature>
<dbReference type="InterPro" id="IPR027417">
    <property type="entry name" value="P-loop_NTPase"/>
</dbReference>
<dbReference type="PATRIC" id="fig|37919.13.peg.8499"/>
<dbReference type="SUPFAM" id="SSF52540">
    <property type="entry name" value="P-loop containing nucleoside triphosphate hydrolases"/>
    <property type="match status" value="1"/>
</dbReference>
<dbReference type="Proteomes" id="UP000186108">
    <property type="component" value="Plasmid pR1CP2"/>
</dbReference>
<evidence type="ECO:0000256" key="5">
    <source>
        <dbReference type="ARBA" id="ARBA00023136"/>
    </source>
</evidence>
<dbReference type="InterPro" id="IPR032689">
    <property type="entry name" value="TraG-D_C"/>
</dbReference>
<evidence type="ECO:0000313" key="8">
    <source>
        <dbReference type="EMBL" id="ANS32646.1"/>
    </source>
</evidence>
<comment type="subcellular location">
    <subcellularLocation>
        <location evidence="1">Cell membrane</location>
        <topology evidence="1">Multi-pass membrane protein</topology>
    </subcellularLocation>
</comment>
<evidence type="ECO:0000256" key="6">
    <source>
        <dbReference type="SAM" id="Phobius"/>
    </source>
</evidence>
<evidence type="ECO:0000256" key="3">
    <source>
        <dbReference type="ARBA" id="ARBA00022692"/>
    </source>
</evidence>
<dbReference type="RefSeq" id="WP_065493943.1">
    <property type="nucleotide sequence ID" value="NZ_CP009113.1"/>
</dbReference>
<dbReference type="CDD" id="cd01127">
    <property type="entry name" value="TrwB_TraG_TraD_VirD4"/>
    <property type="match status" value="1"/>
</dbReference>
<dbReference type="Pfam" id="PF12696">
    <property type="entry name" value="TraG-D_C"/>
    <property type="match status" value="1"/>
</dbReference>
<keyword evidence="2" id="KW-1003">Cell membrane</keyword>
<proteinExistence type="predicted"/>
<keyword evidence="3 6" id="KW-0812">Transmembrane</keyword>
<dbReference type="InterPro" id="IPR051539">
    <property type="entry name" value="T4SS-coupling_protein"/>
</dbReference>
<dbReference type="GO" id="GO:0005886">
    <property type="term" value="C:plasma membrane"/>
    <property type="evidence" value="ECO:0007669"/>
    <property type="project" value="UniProtKB-SubCell"/>
</dbReference>
<keyword evidence="8" id="KW-0614">Plasmid</keyword>
<feature type="transmembrane region" description="Helical" evidence="6">
    <location>
        <begin position="16"/>
        <end position="37"/>
    </location>
</feature>
<evidence type="ECO:0000256" key="2">
    <source>
        <dbReference type="ARBA" id="ARBA00022475"/>
    </source>
</evidence>
<evidence type="ECO:0000256" key="4">
    <source>
        <dbReference type="ARBA" id="ARBA00022989"/>
    </source>
</evidence>
<gene>
    <name evidence="8" type="ORF">R1CP_40330</name>
</gene>
<evidence type="ECO:0000313" key="9">
    <source>
        <dbReference type="Proteomes" id="UP000186108"/>
    </source>
</evidence>
<evidence type="ECO:0000259" key="7">
    <source>
        <dbReference type="Pfam" id="PF12696"/>
    </source>
</evidence>
<reference evidence="8 9" key="1">
    <citation type="submission" date="2014-07" db="EMBL/GenBank/DDBJ databases">
        <authorList>
            <person name="Zhang J.E."/>
            <person name="Yang H."/>
            <person name="Guo J."/>
            <person name="Deng Z."/>
            <person name="Luo H."/>
            <person name="Luo M."/>
            <person name="Zhao B."/>
        </authorList>
    </citation>
    <scope>NUCLEOTIDE SEQUENCE [LARGE SCALE GENOMIC DNA]</scope>
    <source>
        <strain evidence="8 9">1CP</strain>
        <plasmid evidence="9">Plasmid pr1cp2</plasmid>
    </source>
</reference>
<dbReference type="PANTHER" id="PTHR37937">
    <property type="entry name" value="CONJUGATIVE TRANSFER: DNA TRANSPORT"/>
    <property type="match status" value="1"/>
</dbReference>
<name>A0A1B1KJ49_RHOOP</name>
<dbReference type="Gene3D" id="3.40.50.300">
    <property type="entry name" value="P-loop containing nucleotide triphosphate hydrolases"/>
    <property type="match status" value="1"/>
</dbReference>
<dbReference type="PANTHER" id="PTHR37937:SF1">
    <property type="entry name" value="CONJUGATIVE TRANSFER: DNA TRANSPORT"/>
    <property type="match status" value="1"/>
</dbReference>
<keyword evidence="4 6" id="KW-1133">Transmembrane helix</keyword>
<dbReference type="AlphaFoldDB" id="A0A1B1KJ49"/>
<evidence type="ECO:0000256" key="1">
    <source>
        <dbReference type="ARBA" id="ARBA00004651"/>
    </source>
</evidence>
<keyword evidence="5 6" id="KW-0472">Membrane</keyword>
<accession>A0A1B1KJ49</accession>
<geneLocation type="plasmid" evidence="9">
    <name>pr1cp2</name>
</geneLocation>
<sequence>MSTPKPPAPRFIPYEFWPLAAAAGGVVVSVVGGGFVSGMFAGHGGALPGGFYGFLSVMKGLVSSPGDPAAAWPDGTRPGGPVLTWVCIAVVAVAYVTAALYVAGKVSARQSRRKARERGHADRRELLIRGLTAKEAVKAAKTNRNSLKTIADRKIDAKTVALRLGRLYGSRSAADDVFLQYRDGVMIEGATGSGKSWRIAWHRIVASAGFALVTSTKPDLLWSTVSHRLRVGKVRVFDPEDITRWPKDMRLRWSLLAGCEDPETAIRRAAALVSVLPADDAKNAAYFKGKAAVLMRCYLYAAAHLGKDLRTVRVWAASRGVTEVRELLQAKLPDWAADLEQILDSKSDSSDDVLGSTTELLASLASPRLLAAVDVPIDESEDLEKLVAGPNTVYLVSDGKTGSCRAFTSVLAAEIYHLGKKVGRQMPQERLDPPMSLVLDEVNNVAPIPDLPSLITDSGGGGISIWAFSHGELQNKKRWGTYEGEMFTTTSPVRVILPGLMDDAELGSISRLLGDYEEWITPHHAPRSRPVMSIRDLREMPADQAIMLYRGAAPALVHLPTVWALPAIKAQVDASEMVYTQICEGGELPGWAAEVYEKDKTADADAPEQVAQS</sequence>
<protein>
    <recommendedName>
        <fullName evidence="7">TraD/TraG TraM recognition site domain-containing protein</fullName>
    </recommendedName>
</protein>